<feature type="domain" description="DUF1468" evidence="2">
    <location>
        <begin position="5"/>
        <end position="152"/>
    </location>
</feature>
<dbReference type="Pfam" id="PF07331">
    <property type="entry name" value="TctB"/>
    <property type="match status" value="1"/>
</dbReference>
<keyword evidence="1" id="KW-1133">Transmembrane helix</keyword>
<accession>A0A1A9F4C9</accession>
<keyword evidence="1" id="KW-0472">Membrane</keyword>
<name>A0A1A9F4C9_9GAMM</name>
<sequence>MLFHVFVLVVSCGYLLSAFSLGMPVVESQLKPSFFPMLIGFLSVIFSAILFLREIRTDKASFIGEAREADQASDSDSEKTSDRSAYLIIAATAVYIFAFSQIGYLLASALYVFAVMVIFSNREKIWQKLAIAIVTVGIGYLVFEQMFGVRLPALWE</sequence>
<keyword evidence="4" id="KW-1185">Reference proteome</keyword>
<reference evidence="3 4" key="2">
    <citation type="journal article" date="2018" name="Int. J. Syst. Evol. Microbiol.">
        <title>Marinobacterium aestuarii sp. nov., a benzene-degrading marine bacterium isolated from estuary sediment.</title>
        <authorList>
            <person name="Bae S.S."/>
            <person name="Jung J."/>
            <person name="Chung D."/>
            <person name="Baek K."/>
        </authorList>
    </citation>
    <scope>NUCLEOTIDE SEQUENCE [LARGE SCALE GENOMIC DNA]</scope>
    <source>
        <strain evidence="3 4">ST58-10</strain>
    </source>
</reference>
<protein>
    <recommendedName>
        <fullName evidence="2">DUF1468 domain-containing protein</fullName>
    </recommendedName>
</protein>
<evidence type="ECO:0000313" key="4">
    <source>
        <dbReference type="Proteomes" id="UP000078070"/>
    </source>
</evidence>
<evidence type="ECO:0000259" key="2">
    <source>
        <dbReference type="Pfam" id="PF07331"/>
    </source>
</evidence>
<dbReference type="Proteomes" id="UP000078070">
    <property type="component" value="Chromosome"/>
</dbReference>
<dbReference type="EMBL" id="CP015839">
    <property type="protein sequence ID" value="ANG65045.1"/>
    <property type="molecule type" value="Genomic_DNA"/>
</dbReference>
<feature type="transmembrane region" description="Helical" evidence="1">
    <location>
        <begin position="125"/>
        <end position="143"/>
    </location>
</feature>
<dbReference type="KEGG" id="mars:A8C75_00805"/>
<reference evidence="4" key="1">
    <citation type="submission" date="2016-05" db="EMBL/GenBank/DDBJ databases">
        <authorList>
            <person name="Baek K."/>
            <person name="Yang S.-J."/>
        </authorList>
    </citation>
    <scope>NUCLEOTIDE SEQUENCE [LARGE SCALE GENOMIC DNA]</scope>
    <source>
        <strain evidence="4">ST58-10</strain>
    </source>
</reference>
<keyword evidence="1" id="KW-0812">Transmembrane</keyword>
<dbReference type="STRING" id="1821621.A8C75_00805"/>
<evidence type="ECO:0000256" key="1">
    <source>
        <dbReference type="SAM" id="Phobius"/>
    </source>
</evidence>
<evidence type="ECO:0000313" key="3">
    <source>
        <dbReference type="EMBL" id="ANG65045.1"/>
    </source>
</evidence>
<dbReference type="InterPro" id="IPR009936">
    <property type="entry name" value="DUF1468"/>
</dbReference>
<proteinExistence type="predicted"/>
<gene>
    <name evidence="3" type="ORF">A8C75_00805</name>
</gene>
<feature type="transmembrane region" description="Helical" evidence="1">
    <location>
        <begin position="86"/>
        <end position="119"/>
    </location>
</feature>
<organism evidence="3 4">
    <name type="scientific">Marinobacterium aestuarii</name>
    <dbReference type="NCBI Taxonomy" id="1821621"/>
    <lineage>
        <taxon>Bacteria</taxon>
        <taxon>Pseudomonadati</taxon>
        <taxon>Pseudomonadota</taxon>
        <taxon>Gammaproteobacteria</taxon>
        <taxon>Oceanospirillales</taxon>
        <taxon>Oceanospirillaceae</taxon>
        <taxon>Marinobacterium</taxon>
    </lineage>
</organism>
<feature type="transmembrane region" description="Helical" evidence="1">
    <location>
        <begin position="34"/>
        <end position="52"/>
    </location>
</feature>
<dbReference type="AlphaFoldDB" id="A0A1A9F4C9"/>